<protein>
    <recommendedName>
        <fullName evidence="3">Beta-tubulin</fullName>
    </recommendedName>
</protein>
<proteinExistence type="predicted"/>
<comment type="caution">
    <text evidence="1">The sequence shown here is derived from an EMBL/GenBank/DDBJ whole genome shotgun (WGS) entry which is preliminary data.</text>
</comment>
<gene>
    <name evidence="1" type="ORF">BaRGS_00030461</name>
</gene>
<dbReference type="EMBL" id="JACVVK020000329">
    <property type="protein sequence ID" value="KAK7478309.1"/>
    <property type="molecule type" value="Genomic_DNA"/>
</dbReference>
<feature type="non-terminal residue" evidence="1">
    <location>
        <position position="1"/>
    </location>
</feature>
<dbReference type="AlphaFoldDB" id="A0ABD0JTC5"/>
<evidence type="ECO:0000313" key="2">
    <source>
        <dbReference type="Proteomes" id="UP001519460"/>
    </source>
</evidence>
<sequence>RCAGSVCNLRCLEGAEMHVQSINLFHRKSSEMRRTMQPLPRMLGLQLPLWDVRVQPSVLLRWGRRSLAGLQ</sequence>
<organism evidence="1 2">
    <name type="scientific">Batillaria attramentaria</name>
    <dbReference type="NCBI Taxonomy" id="370345"/>
    <lineage>
        <taxon>Eukaryota</taxon>
        <taxon>Metazoa</taxon>
        <taxon>Spiralia</taxon>
        <taxon>Lophotrochozoa</taxon>
        <taxon>Mollusca</taxon>
        <taxon>Gastropoda</taxon>
        <taxon>Caenogastropoda</taxon>
        <taxon>Sorbeoconcha</taxon>
        <taxon>Cerithioidea</taxon>
        <taxon>Batillariidae</taxon>
        <taxon>Batillaria</taxon>
    </lineage>
</organism>
<reference evidence="1 2" key="1">
    <citation type="journal article" date="2023" name="Sci. Data">
        <title>Genome assembly of the Korean intertidal mud-creeper Batillaria attramentaria.</title>
        <authorList>
            <person name="Patra A.K."/>
            <person name="Ho P.T."/>
            <person name="Jun S."/>
            <person name="Lee S.J."/>
            <person name="Kim Y."/>
            <person name="Won Y.J."/>
        </authorList>
    </citation>
    <scope>NUCLEOTIDE SEQUENCE [LARGE SCALE GENOMIC DNA]</scope>
    <source>
        <strain evidence="1">Wonlab-2016</strain>
    </source>
</reference>
<evidence type="ECO:0000313" key="1">
    <source>
        <dbReference type="EMBL" id="KAK7478309.1"/>
    </source>
</evidence>
<evidence type="ECO:0008006" key="3">
    <source>
        <dbReference type="Google" id="ProtNLM"/>
    </source>
</evidence>
<accession>A0ABD0JTC5</accession>
<dbReference type="Proteomes" id="UP001519460">
    <property type="component" value="Unassembled WGS sequence"/>
</dbReference>
<name>A0ABD0JTC5_9CAEN</name>
<keyword evidence="2" id="KW-1185">Reference proteome</keyword>